<dbReference type="Proteomes" id="UP001623290">
    <property type="component" value="Chromosome"/>
</dbReference>
<sequence length="273" mass="28693">MQDMRVALVGGRGMLGRAFGLGLMRAGMPARNITVFSRSEQPLPEGLEAVALMQDYRQLAARCDLAVLLLPPAQARTLRLDLAGKPVLSVMAGIDLAQLARIAPEAQLARAMSSPAAEQGLAYSPWVAGAGLSARGMAQVGTFLGALGQAERLENEELLALFTALTGPVPGFVALFAEMMQDYLVARGVAEAVADRAIRQLFLGAGQMMAHQPATASAHVRDMLAYGGTTAAGLQVLRDAPLRRMLFEGLDAAAERARSIGLPSGETSPSREA</sequence>
<dbReference type="PANTHER" id="PTHR11645:SF0">
    <property type="entry name" value="PYRROLINE-5-CARBOXYLATE REDUCTASE 3"/>
    <property type="match status" value="1"/>
</dbReference>
<proteinExistence type="inferred from homology"/>
<dbReference type="PANTHER" id="PTHR11645">
    <property type="entry name" value="PYRROLINE-5-CARBOXYLATE REDUCTASE"/>
    <property type="match status" value="1"/>
</dbReference>
<keyword evidence="5" id="KW-1185">Reference proteome</keyword>
<dbReference type="EMBL" id="CP135443">
    <property type="protein sequence ID" value="WRY34070.1"/>
    <property type="molecule type" value="Genomic_DNA"/>
</dbReference>
<dbReference type="InterPro" id="IPR008927">
    <property type="entry name" value="6-PGluconate_DH-like_C_sf"/>
</dbReference>
<accession>A0ABZ1DZ41</accession>
<dbReference type="SUPFAM" id="SSF51735">
    <property type="entry name" value="NAD(P)-binding Rossmann-fold domains"/>
    <property type="match status" value="1"/>
</dbReference>
<dbReference type="PIRSF" id="PIRSF000193">
    <property type="entry name" value="Pyrrol-5-carb_rd"/>
    <property type="match status" value="1"/>
</dbReference>
<comment type="similarity">
    <text evidence="1">Belongs to the pyrroline-5-carboxylate reductase family.</text>
</comment>
<dbReference type="InterPro" id="IPR036291">
    <property type="entry name" value="NAD(P)-bd_dom_sf"/>
</dbReference>
<feature type="domain" description="Pyrroline-5-carboxylate reductase dimerisation" evidence="3">
    <location>
        <begin position="156"/>
        <end position="259"/>
    </location>
</feature>
<evidence type="ECO:0000256" key="2">
    <source>
        <dbReference type="ARBA" id="ARBA00023002"/>
    </source>
</evidence>
<organism evidence="4 5">
    <name type="scientific">Thioclava litoralis</name>
    <dbReference type="NCBI Taxonomy" id="3076557"/>
    <lineage>
        <taxon>Bacteria</taxon>
        <taxon>Pseudomonadati</taxon>
        <taxon>Pseudomonadota</taxon>
        <taxon>Alphaproteobacteria</taxon>
        <taxon>Rhodobacterales</taxon>
        <taxon>Paracoccaceae</taxon>
        <taxon>Thioclava</taxon>
    </lineage>
</organism>
<name>A0ABZ1DZ41_9RHOB</name>
<evidence type="ECO:0000313" key="5">
    <source>
        <dbReference type="Proteomes" id="UP001623290"/>
    </source>
</evidence>
<dbReference type="Pfam" id="PF14748">
    <property type="entry name" value="P5CR_dimer"/>
    <property type="match status" value="1"/>
</dbReference>
<gene>
    <name evidence="4" type="ORF">RPE78_01895</name>
</gene>
<dbReference type="Gene3D" id="1.10.3730.10">
    <property type="entry name" value="ProC C-terminal domain-like"/>
    <property type="match status" value="1"/>
</dbReference>
<dbReference type="RefSeq" id="WP_406721079.1">
    <property type="nucleotide sequence ID" value="NZ_CP135443.1"/>
</dbReference>
<dbReference type="Gene3D" id="3.40.50.720">
    <property type="entry name" value="NAD(P)-binding Rossmann-like Domain"/>
    <property type="match status" value="1"/>
</dbReference>
<dbReference type="InterPro" id="IPR029036">
    <property type="entry name" value="P5CR_dimer"/>
</dbReference>
<evidence type="ECO:0000259" key="3">
    <source>
        <dbReference type="Pfam" id="PF14748"/>
    </source>
</evidence>
<evidence type="ECO:0000256" key="1">
    <source>
        <dbReference type="ARBA" id="ARBA00005525"/>
    </source>
</evidence>
<keyword evidence="2" id="KW-0560">Oxidoreductase</keyword>
<reference evidence="4 5" key="1">
    <citation type="submission" date="2023-09" db="EMBL/GenBank/DDBJ databases">
        <title>Thioclava shenzhenensis sp. nov., a multidrug resistant bacteria-antagonizing species isolated from coastal seawater.</title>
        <authorList>
            <person name="Long M."/>
        </authorList>
    </citation>
    <scope>NUCLEOTIDE SEQUENCE [LARGE SCALE GENOMIC DNA]</scope>
    <source>
        <strain evidence="4 5">FTW29</strain>
    </source>
</reference>
<protein>
    <submittedName>
        <fullName evidence="4">Pyrroline-5-carboxylate reductase dimerization domain-containing protein</fullName>
    </submittedName>
</protein>
<evidence type="ECO:0000313" key="4">
    <source>
        <dbReference type="EMBL" id="WRY34070.1"/>
    </source>
</evidence>
<dbReference type="InterPro" id="IPR000304">
    <property type="entry name" value="Pyrroline-COOH_reductase"/>
</dbReference>
<dbReference type="SUPFAM" id="SSF48179">
    <property type="entry name" value="6-phosphogluconate dehydrogenase C-terminal domain-like"/>
    <property type="match status" value="1"/>
</dbReference>